<dbReference type="AlphaFoldDB" id="A0AAJ0XHN7"/>
<dbReference type="PANTHER" id="PTHR22550">
    <property type="entry name" value="SPORE GERMINATION PROTEIN"/>
    <property type="match status" value="1"/>
</dbReference>
<sequence length="659" mass="70915">MSDFHFIEPLWWLALIPLGLLLWWVWRTDAGASAWRRIIDARLLAVLQVGGEASTRRWPLLLLATGWLLAVIALANPTLERAPVPAFRSDAARVVVLDLSRSMLAEDLTPSRLERARYKVADILSRSADGQVGLVAFAGEAFAVSPLTDDAETIRAMLEALSPQIMPVQGSRPDRGIALGLDLLRQAGARSGEVILLTDDAGGVRATEAAERLREAGHTLGVIGVGTAEGAPVPGVTSADGAVLARLDRAALEQLAEAGAGRYASLSSSDRDLDRVLIDADARPRALAERDPMLAERWRELGPWIALLLVPLAALAFRRGWLALLLITLAPGALLLPRPALAFGWADLWQRPEQQAARALAAGEFERARELATHAERAGSAAYRLGDYTQAAARFGTNDSATAHYNRGNALARSGELEAALAAYDEALARDPGLEDARYNRAQVEAALRSQAQQSPPPQDQDQDQDQGDESRQDDGESQDANGGAQEAEDEQQQRGATESADPSNALDQGAAETSANGTSGSPDQPKPADGDEPQIGDQDAQASPQDAPAPPTGSPADAERDEQAGADYREEAAQADAAEHVDRLGDQQDKAMDERTQQTMAEAASTEPAPREREARQTADQWLRRIPDDPAELLRRKFLYQYQMRGNGADQPANETSW</sequence>
<keyword evidence="7" id="KW-1185">Reference proteome</keyword>
<accession>A0AAJ0XHN7</accession>
<dbReference type="PROSITE" id="PS50293">
    <property type="entry name" value="TPR_REGION"/>
    <property type="match status" value="1"/>
</dbReference>
<dbReference type="InterPro" id="IPR050768">
    <property type="entry name" value="UPF0353/GerABKA_families"/>
</dbReference>
<keyword evidence="3" id="KW-0472">Membrane</keyword>
<keyword evidence="3" id="KW-0812">Transmembrane</keyword>
<reference evidence="6" key="2">
    <citation type="journal article" date="2020" name="Microorganisms">
        <title>Osmotic Adaptation and Compatible Solute Biosynthesis of Phototrophic Bacteria as Revealed from Genome Analyses.</title>
        <authorList>
            <person name="Imhoff J.F."/>
            <person name="Rahn T."/>
            <person name="Kunzel S."/>
            <person name="Keller A."/>
            <person name="Neulinger S.C."/>
        </authorList>
    </citation>
    <scope>NUCLEOTIDE SEQUENCE</scope>
    <source>
        <strain evidence="6">DSM 4395</strain>
    </source>
</reference>
<name>A0AAJ0XHN7_HALSE</name>
<dbReference type="SUPFAM" id="SSF53300">
    <property type="entry name" value="vWA-like"/>
    <property type="match status" value="1"/>
</dbReference>
<dbReference type="InterPro" id="IPR019734">
    <property type="entry name" value="TPR_rpt"/>
</dbReference>
<evidence type="ECO:0000313" key="6">
    <source>
        <dbReference type="EMBL" id="MBK5932056.1"/>
    </source>
</evidence>
<evidence type="ECO:0000259" key="4">
    <source>
        <dbReference type="PROSITE" id="PS50206"/>
    </source>
</evidence>
<feature type="compositionally biased region" description="Basic and acidic residues" evidence="2">
    <location>
        <begin position="610"/>
        <end position="625"/>
    </location>
</feature>
<protein>
    <recommendedName>
        <fullName evidence="8">VWA domain-containing protein</fullName>
    </recommendedName>
</protein>
<dbReference type="Pfam" id="PF00515">
    <property type="entry name" value="TPR_1"/>
    <property type="match status" value="1"/>
</dbReference>
<dbReference type="SMART" id="SM00028">
    <property type="entry name" value="TPR"/>
    <property type="match status" value="1"/>
</dbReference>
<evidence type="ECO:0000313" key="7">
    <source>
        <dbReference type="Proteomes" id="UP001296967"/>
    </source>
</evidence>
<proteinExistence type="predicted"/>
<dbReference type="Pfam" id="PF13519">
    <property type="entry name" value="VWA_2"/>
    <property type="match status" value="1"/>
</dbReference>
<feature type="compositionally biased region" description="Low complexity" evidence="2">
    <location>
        <begin position="538"/>
        <end position="547"/>
    </location>
</feature>
<feature type="compositionally biased region" description="Basic and acidic residues" evidence="2">
    <location>
        <begin position="558"/>
        <end position="597"/>
    </location>
</feature>
<dbReference type="InterPro" id="IPR036465">
    <property type="entry name" value="vWFA_dom_sf"/>
</dbReference>
<dbReference type="InterPro" id="IPR011990">
    <property type="entry name" value="TPR-like_helical_dom_sf"/>
</dbReference>
<dbReference type="SUPFAM" id="SSF48452">
    <property type="entry name" value="TPR-like"/>
    <property type="match status" value="1"/>
</dbReference>
<dbReference type="InterPro" id="IPR002035">
    <property type="entry name" value="VWF_A"/>
</dbReference>
<gene>
    <name evidence="6" type="ORF">CCR82_16330</name>
</gene>
<dbReference type="PANTHER" id="PTHR22550:SF14">
    <property type="entry name" value="VWFA DOMAIN-CONTAINING PROTEIN"/>
    <property type="match status" value="1"/>
</dbReference>
<feature type="transmembrane region" description="Helical" evidence="3">
    <location>
        <begin position="58"/>
        <end position="79"/>
    </location>
</feature>
<dbReference type="Proteomes" id="UP001296967">
    <property type="component" value="Unassembled WGS sequence"/>
</dbReference>
<dbReference type="Gene3D" id="1.25.40.10">
    <property type="entry name" value="Tetratricopeptide repeat domain"/>
    <property type="match status" value="1"/>
</dbReference>
<evidence type="ECO:0008006" key="8">
    <source>
        <dbReference type="Google" id="ProtNLM"/>
    </source>
</evidence>
<feature type="domain" description="VWFA" evidence="5">
    <location>
        <begin position="92"/>
        <end position="281"/>
    </location>
</feature>
<keyword evidence="1" id="KW-0802">TPR repeat</keyword>
<evidence type="ECO:0000256" key="2">
    <source>
        <dbReference type="SAM" id="MobiDB-lite"/>
    </source>
</evidence>
<comment type="caution">
    <text evidence="6">The sequence shown here is derived from an EMBL/GenBank/DDBJ whole genome shotgun (WGS) entry which is preliminary data.</text>
</comment>
<dbReference type="PROSITE" id="PS50206">
    <property type="entry name" value="RHODANESE_3"/>
    <property type="match status" value="1"/>
</dbReference>
<organism evidence="6 7">
    <name type="scientific">Halochromatium salexigens</name>
    <name type="common">Chromatium salexigens</name>
    <dbReference type="NCBI Taxonomy" id="49447"/>
    <lineage>
        <taxon>Bacteria</taxon>
        <taxon>Pseudomonadati</taxon>
        <taxon>Pseudomonadota</taxon>
        <taxon>Gammaproteobacteria</taxon>
        <taxon>Chromatiales</taxon>
        <taxon>Chromatiaceae</taxon>
        <taxon>Halochromatium</taxon>
    </lineage>
</organism>
<feature type="domain" description="Rhodanese" evidence="4">
    <location>
        <begin position="182"/>
        <end position="234"/>
    </location>
</feature>
<reference evidence="6" key="1">
    <citation type="submission" date="2017-05" db="EMBL/GenBank/DDBJ databases">
        <authorList>
            <person name="Imhoff J.F."/>
            <person name="Rahn T."/>
            <person name="Kuenzel S."/>
            <person name="Neulinger S.C."/>
        </authorList>
    </citation>
    <scope>NUCLEOTIDE SEQUENCE</scope>
    <source>
        <strain evidence="6">DSM 4395</strain>
    </source>
</reference>
<evidence type="ECO:0000256" key="1">
    <source>
        <dbReference type="PROSITE-ProRule" id="PRU00339"/>
    </source>
</evidence>
<feature type="repeat" description="TPR" evidence="1">
    <location>
        <begin position="401"/>
        <end position="434"/>
    </location>
</feature>
<evidence type="ECO:0000256" key="3">
    <source>
        <dbReference type="SAM" id="Phobius"/>
    </source>
</evidence>
<dbReference type="EMBL" id="NHSF01000074">
    <property type="protein sequence ID" value="MBK5932056.1"/>
    <property type="molecule type" value="Genomic_DNA"/>
</dbReference>
<evidence type="ECO:0000259" key="5">
    <source>
        <dbReference type="PROSITE" id="PS50234"/>
    </source>
</evidence>
<feature type="transmembrane region" description="Helical" evidence="3">
    <location>
        <begin position="9"/>
        <end position="26"/>
    </location>
</feature>
<dbReference type="RefSeq" id="WP_201246895.1">
    <property type="nucleotide sequence ID" value="NZ_NHSF01000074.1"/>
</dbReference>
<dbReference type="PROSITE" id="PS50234">
    <property type="entry name" value="VWFA"/>
    <property type="match status" value="1"/>
</dbReference>
<dbReference type="Gene3D" id="3.40.50.410">
    <property type="entry name" value="von Willebrand factor, type A domain"/>
    <property type="match status" value="1"/>
</dbReference>
<keyword evidence="3" id="KW-1133">Transmembrane helix</keyword>
<dbReference type="PROSITE" id="PS50005">
    <property type="entry name" value="TPR"/>
    <property type="match status" value="1"/>
</dbReference>
<dbReference type="SMART" id="SM00327">
    <property type="entry name" value="VWA"/>
    <property type="match status" value="1"/>
</dbReference>
<dbReference type="InterPro" id="IPR001763">
    <property type="entry name" value="Rhodanese-like_dom"/>
</dbReference>
<feature type="compositionally biased region" description="Polar residues" evidence="2">
    <location>
        <begin position="501"/>
        <end position="523"/>
    </location>
</feature>
<feature type="region of interest" description="Disordered" evidence="2">
    <location>
        <begin position="447"/>
        <end position="625"/>
    </location>
</feature>